<gene>
    <name evidence="3" type="ORF">GIS00_23480</name>
</gene>
<dbReference type="Pfam" id="PF07859">
    <property type="entry name" value="Abhydrolase_3"/>
    <property type="match status" value="1"/>
</dbReference>
<proteinExistence type="predicted"/>
<dbReference type="InterPro" id="IPR029058">
    <property type="entry name" value="AB_hydrolase_fold"/>
</dbReference>
<name>A0A7K1FS52_9ACTN</name>
<keyword evidence="1 3" id="KW-0378">Hydrolase</keyword>
<dbReference type="PANTHER" id="PTHR48081">
    <property type="entry name" value="AB HYDROLASE SUPERFAMILY PROTEIN C4A8.06C"/>
    <property type="match status" value="1"/>
</dbReference>
<keyword evidence="4" id="KW-1185">Reference proteome</keyword>
<reference evidence="3 4" key="1">
    <citation type="submission" date="2019-11" db="EMBL/GenBank/DDBJ databases">
        <authorList>
            <person name="Jiang L.-Q."/>
        </authorList>
    </citation>
    <scope>NUCLEOTIDE SEQUENCE [LARGE SCALE GENOMIC DNA]</scope>
    <source>
        <strain evidence="3 4">YIM 132087</strain>
    </source>
</reference>
<organism evidence="3 4">
    <name type="scientific">Nakamurella alba</name>
    <dbReference type="NCBI Taxonomy" id="2665158"/>
    <lineage>
        <taxon>Bacteria</taxon>
        <taxon>Bacillati</taxon>
        <taxon>Actinomycetota</taxon>
        <taxon>Actinomycetes</taxon>
        <taxon>Nakamurellales</taxon>
        <taxon>Nakamurellaceae</taxon>
        <taxon>Nakamurella</taxon>
    </lineage>
</organism>
<evidence type="ECO:0000313" key="3">
    <source>
        <dbReference type="EMBL" id="MTD16900.1"/>
    </source>
</evidence>
<dbReference type="AlphaFoldDB" id="A0A7K1FS52"/>
<dbReference type="InterPro" id="IPR050300">
    <property type="entry name" value="GDXG_lipolytic_enzyme"/>
</dbReference>
<dbReference type="Gene3D" id="3.40.50.1820">
    <property type="entry name" value="alpha/beta hydrolase"/>
    <property type="match status" value="1"/>
</dbReference>
<evidence type="ECO:0000256" key="1">
    <source>
        <dbReference type="ARBA" id="ARBA00022801"/>
    </source>
</evidence>
<dbReference type="RefSeq" id="WP_154770909.1">
    <property type="nucleotide sequence ID" value="NZ_WLYK01000012.1"/>
</dbReference>
<dbReference type="Proteomes" id="UP000460221">
    <property type="component" value="Unassembled WGS sequence"/>
</dbReference>
<feature type="domain" description="Alpha/beta hydrolase fold-3" evidence="2">
    <location>
        <begin position="80"/>
        <end position="287"/>
    </location>
</feature>
<protein>
    <submittedName>
        <fullName evidence="3">Alpha/beta hydrolase fold domain-containing protein</fullName>
    </submittedName>
</protein>
<dbReference type="PANTHER" id="PTHR48081:SF8">
    <property type="entry name" value="ALPHA_BETA HYDROLASE FOLD-3 DOMAIN-CONTAINING PROTEIN-RELATED"/>
    <property type="match status" value="1"/>
</dbReference>
<dbReference type="GO" id="GO:0016787">
    <property type="term" value="F:hydrolase activity"/>
    <property type="evidence" value="ECO:0007669"/>
    <property type="project" value="UniProtKB-KW"/>
</dbReference>
<comment type="caution">
    <text evidence="3">The sequence shown here is derived from an EMBL/GenBank/DDBJ whole genome shotgun (WGS) entry which is preliminary data.</text>
</comment>
<dbReference type="SUPFAM" id="SSF53474">
    <property type="entry name" value="alpha/beta-Hydrolases"/>
    <property type="match status" value="1"/>
</dbReference>
<accession>A0A7K1FS52</accession>
<sequence>MPRRRTGAGVVALDDVTAEFVAGAARPPHLYEVGVSDGRAALAQMQAPVGGEVRRLDVPVRGGATVPCAVLPGTTPGAVVVYLHGGGWVMGGHHTHAAFAAEIAAGTGATVVVPEYANAPEYRYPVALHQVSDVIDWVAGKGAGELGTEAVALVGDCAGATLAAAALLSWDGPVLPEVIRCAVLVHPLARPAPDDRSATDFADGFGLRLRDVRHLWQQYAPRPSDRDDPSCDPMAAMRPRSGLPPILLITAECDVNRDRAEDFASRLRQAGAPVTAVRYLAAVHDFLVLDALRPSVISRSARTQVADFLAGHLGAVPALQSQPCAGTG</sequence>
<dbReference type="EMBL" id="WLYK01000012">
    <property type="protein sequence ID" value="MTD16900.1"/>
    <property type="molecule type" value="Genomic_DNA"/>
</dbReference>
<evidence type="ECO:0000259" key="2">
    <source>
        <dbReference type="Pfam" id="PF07859"/>
    </source>
</evidence>
<evidence type="ECO:0000313" key="4">
    <source>
        <dbReference type="Proteomes" id="UP000460221"/>
    </source>
</evidence>
<dbReference type="InterPro" id="IPR013094">
    <property type="entry name" value="AB_hydrolase_3"/>
</dbReference>